<dbReference type="PANTHER" id="PTHR22762:SF133">
    <property type="entry name" value="P-TYPE DOMAIN-CONTAINING PROTEIN"/>
    <property type="match status" value="1"/>
</dbReference>
<dbReference type="CDD" id="cd14752">
    <property type="entry name" value="GH31_N"/>
    <property type="match status" value="1"/>
</dbReference>
<dbReference type="Proteomes" id="UP000270094">
    <property type="component" value="Unassembled WGS sequence"/>
</dbReference>
<accession>A0A3P7IIP7</accession>
<evidence type="ECO:0000256" key="1">
    <source>
        <dbReference type="ARBA" id="ARBA00007806"/>
    </source>
</evidence>
<keyword evidence="6" id="KW-1185">Reference proteome</keyword>
<evidence type="ECO:0000256" key="2">
    <source>
        <dbReference type="ARBA" id="ARBA00023180"/>
    </source>
</evidence>
<dbReference type="GO" id="GO:0004558">
    <property type="term" value="F:alpha-1,4-glucosidase activity"/>
    <property type="evidence" value="ECO:0007669"/>
    <property type="project" value="TreeGrafter"/>
</dbReference>
<dbReference type="Pfam" id="PF01055">
    <property type="entry name" value="Glyco_hydro_31_2nd"/>
    <property type="match status" value="1"/>
</dbReference>
<evidence type="ECO:0000313" key="5">
    <source>
        <dbReference type="EMBL" id="VDM72971.1"/>
    </source>
</evidence>
<dbReference type="Gene3D" id="2.60.40.1760">
    <property type="entry name" value="glycosyl hydrolase (family 31)"/>
    <property type="match status" value="1"/>
</dbReference>
<dbReference type="InterPro" id="IPR011013">
    <property type="entry name" value="Gal_mutarotase_sf_dom"/>
</dbReference>
<dbReference type="OrthoDB" id="1334205at2759"/>
<dbReference type="EMBL" id="UYYB01028173">
    <property type="protein sequence ID" value="VDM72971.1"/>
    <property type="molecule type" value="Genomic_DNA"/>
</dbReference>
<gene>
    <name evidence="5" type="ORF">SVUK_LOCUS7969</name>
</gene>
<keyword evidence="3" id="KW-0378">Hydrolase</keyword>
<dbReference type="SUPFAM" id="SSF74650">
    <property type="entry name" value="Galactose mutarotase-like"/>
    <property type="match status" value="1"/>
</dbReference>
<dbReference type="InterPro" id="IPR000322">
    <property type="entry name" value="Glyco_hydro_31_TIM"/>
</dbReference>
<reference evidence="5 6" key="1">
    <citation type="submission" date="2018-11" db="EMBL/GenBank/DDBJ databases">
        <authorList>
            <consortium name="Pathogen Informatics"/>
        </authorList>
    </citation>
    <scope>NUCLEOTIDE SEQUENCE [LARGE SCALE GENOMIC DNA]</scope>
</reference>
<dbReference type="SUPFAM" id="SSF51445">
    <property type="entry name" value="(Trans)glycosidases"/>
    <property type="match status" value="1"/>
</dbReference>
<dbReference type="AlphaFoldDB" id="A0A3P7IIP7"/>
<evidence type="ECO:0000259" key="4">
    <source>
        <dbReference type="Pfam" id="PF01055"/>
    </source>
</evidence>
<dbReference type="GO" id="GO:0005975">
    <property type="term" value="P:carbohydrate metabolic process"/>
    <property type="evidence" value="ECO:0007669"/>
    <property type="project" value="InterPro"/>
</dbReference>
<keyword evidence="3" id="KW-0326">Glycosidase</keyword>
<keyword evidence="2" id="KW-0325">Glycoprotein</keyword>
<feature type="domain" description="Glycoside hydrolase family 31 TIM barrel" evidence="4">
    <location>
        <begin position="63"/>
        <end position="231"/>
    </location>
</feature>
<proteinExistence type="inferred from homology"/>
<comment type="similarity">
    <text evidence="1 3">Belongs to the glycosyl hydrolase 31 family.</text>
</comment>
<evidence type="ECO:0000256" key="3">
    <source>
        <dbReference type="RuleBase" id="RU361185"/>
    </source>
</evidence>
<organism evidence="5 6">
    <name type="scientific">Strongylus vulgaris</name>
    <name type="common">Blood worm</name>
    <dbReference type="NCBI Taxonomy" id="40348"/>
    <lineage>
        <taxon>Eukaryota</taxon>
        <taxon>Metazoa</taxon>
        <taxon>Ecdysozoa</taxon>
        <taxon>Nematoda</taxon>
        <taxon>Chromadorea</taxon>
        <taxon>Rhabditida</taxon>
        <taxon>Rhabditina</taxon>
        <taxon>Rhabditomorpha</taxon>
        <taxon>Strongyloidea</taxon>
        <taxon>Strongylidae</taxon>
        <taxon>Strongylus</taxon>
    </lineage>
</organism>
<name>A0A3P7IIP7_STRVU</name>
<evidence type="ECO:0000313" key="6">
    <source>
        <dbReference type="Proteomes" id="UP000270094"/>
    </source>
</evidence>
<dbReference type="PANTHER" id="PTHR22762">
    <property type="entry name" value="ALPHA-GLUCOSIDASE"/>
    <property type="match status" value="1"/>
</dbReference>
<dbReference type="GO" id="GO:0030246">
    <property type="term" value="F:carbohydrate binding"/>
    <property type="evidence" value="ECO:0007669"/>
    <property type="project" value="InterPro"/>
</dbReference>
<protein>
    <recommendedName>
        <fullName evidence="4">Glycoside hydrolase family 31 TIM barrel domain-containing protein</fullName>
    </recommendedName>
</protein>
<sequence>MVIEPDGNAHGVFVLNTNAQEVTTAPGPTLIYRTIGGNLDLYFFPGPTPEEVTQQYLELIGKPFLPAYWALGFQISRYGYKHFGELNATIERNIAAGIPFDTVVCDIDYMDSWRDFTIGDVKICLNFIFNFKNLPAYIRTLRSRGMRSVFIFDHAIAVNYTPFERAMKAGARFVEWERKDQVMRSAQERYALVNDTKIMLGVLFPSDYTAFPDFLDDNTANWWIDEFAKFHEE</sequence>
<dbReference type="Gene3D" id="3.20.20.80">
    <property type="entry name" value="Glycosidases"/>
    <property type="match status" value="1"/>
</dbReference>
<feature type="non-terminal residue" evidence="5">
    <location>
        <position position="233"/>
    </location>
</feature>
<dbReference type="InterPro" id="IPR017853">
    <property type="entry name" value="GH"/>
</dbReference>